<evidence type="ECO:0000313" key="4">
    <source>
        <dbReference type="Proteomes" id="UP000464495"/>
    </source>
</evidence>
<dbReference type="RefSeq" id="WP_161860456.1">
    <property type="nucleotide sequence ID" value="NZ_CP046620.1"/>
</dbReference>
<dbReference type="KEGG" id="amaq:GO499_01155"/>
<feature type="chain" id="PRO_5026910245" evidence="1">
    <location>
        <begin position="27"/>
        <end position="435"/>
    </location>
</feature>
<accession>A0A6P1SWI6</accession>
<evidence type="ECO:0000313" key="3">
    <source>
        <dbReference type="EMBL" id="QHQ33885.1"/>
    </source>
</evidence>
<feature type="signal peptide" evidence="1">
    <location>
        <begin position="1"/>
        <end position="26"/>
    </location>
</feature>
<organism evidence="3 4">
    <name type="scientific">Algicella marina</name>
    <dbReference type="NCBI Taxonomy" id="2683284"/>
    <lineage>
        <taxon>Bacteria</taxon>
        <taxon>Pseudomonadati</taxon>
        <taxon>Pseudomonadota</taxon>
        <taxon>Alphaproteobacteria</taxon>
        <taxon>Rhodobacterales</taxon>
        <taxon>Paracoccaceae</taxon>
        <taxon>Algicella</taxon>
    </lineage>
</organism>
<name>A0A6P1SWI6_9RHOB</name>
<reference evidence="3 4" key="1">
    <citation type="submission" date="2019-12" db="EMBL/GenBank/DDBJ databases">
        <title>Complete genome sequence of Algicella marina strain 9Alg 56(T) isolated from the red alga Tichocarpus crinitus.</title>
        <authorList>
            <person name="Kim S.-G."/>
            <person name="Nedashkovskaya O.I."/>
        </authorList>
    </citation>
    <scope>NUCLEOTIDE SEQUENCE [LARGE SCALE GENOMIC DNA]</scope>
    <source>
        <strain evidence="3 4">9Alg 56</strain>
    </source>
</reference>
<keyword evidence="4" id="KW-1185">Reference proteome</keyword>
<gene>
    <name evidence="3" type="ORF">GO499_01155</name>
</gene>
<dbReference type="Pfam" id="PF01882">
    <property type="entry name" value="DUF58"/>
    <property type="match status" value="1"/>
</dbReference>
<feature type="domain" description="DUF58" evidence="2">
    <location>
        <begin position="195"/>
        <end position="367"/>
    </location>
</feature>
<protein>
    <submittedName>
        <fullName evidence="3">DUF58 domain-containing protein</fullName>
    </submittedName>
</protein>
<sequence>MRPSRRLLAIASAFLAATALTVSALAAPLLPVALLWGALLSFMLADLAISPSRRAIAVEVTAPDEVFTGEDAIIRASIRSQGQPIPTSLSAILELSGDLGTRQDFTLRGSSRAVLGEARVPARRRGTFALPGLWLSWPSRLGLWEFTPHFSLDTVLRVIPNIRPVVSGQIDVRVQSDLYGVKENALVGEGSEFHQMRDFMPGMDTRGIDWKRSARRRDLVVKEMQSERNHQIIVALDNGYLMREELAGLPKIDHAVNAALATAWAAGIGGDLVGLYSFDAVPRLFVPPQPGRAAFPALRAHTADLSYQTASSNPTLALAHLNGKLNRRSLIIIFSDFADTTTAELLVENLTVLNRAHVIIFATFSDPELEWRVGTAAHSLNGMAEAVAATEMVKERRLVLDGLSRIGVICLETNPGELTARLVSTYLEIKAQELI</sequence>
<keyword evidence="1" id="KW-0732">Signal</keyword>
<evidence type="ECO:0000256" key="1">
    <source>
        <dbReference type="SAM" id="SignalP"/>
    </source>
</evidence>
<dbReference type="EMBL" id="CP046620">
    <property type="protein sequence ID" value="QHQ33885.1"/>
    <property type="molecule type" value="Genomic_DNA"/>
</dbReference>
<dbReference type="InterPro" id="IPR002881">
    <property type="entry name" value="DUF58"/>
</dbReference>
<dbReference type="PANTHER" id="PTHR33608:SF3">
    <property type="entry name" value="SLR2013 PROTEIN"/>
    <property type="match status" value="1"/>
</dbReference>
<dbReference type="InterPro" id="IPR036465">
    <property type="entry name" value="vWFA_dom_sf"/>
</dbReference>
<proteinExistence type="predicted"/>
<evidence type="ECO:0000259" key="2">
    <source>
        <dbReference type="Pfam" id="PF01882"/>
    </source>
</evidence>
<dbReference type="PANTHER" id="PTHR33608">
    <property type="entry name" value="BLL2464 PROTEIN"/>
    <property type="match status" value="1"/>
</dbReference>
<dbReference type="Proteomes" id="UP000464495">
    <property type="component" value="Chromosome"/>
</dbReference>
<dbReference type="AlphaFoldDB" id="A0A6P1SWI6"/>
<dbReference type="SUPFAM" id="SSF53300">
    <property type="entry name" value="vWA-like"/>
    <property type="match status" value="1"/>
</dbReference>